<dbReference type="SUPFAM" id="SSF56112">
    <property type="entry name" value="Protein kinase-like (PK-like)"/>
    <property type="match status" value="1"/>
</dbReference>
<evidence type="ECO:0000259" key="2">
    <source>
        <dbReference type="PROSITE" id="PS50011"/>
    </source>
</evidence>
<evidence type="ECO:0000313" key="3">
    <source>
        <dbReference type="EMBL" id="KAI9561053.1"/>
    </source>
</evidence>
<dbReference type="Proteomes" id="UP000820818">
    <property type="component" value="Linkage Group LG3"/>
</dbReference>
<dbReference type="PANTHER" id="PTHR13954:SF6">
    <property type="entry name" value="NON-SPECIFIC SERINE_THREONINE PROTEIN KINASE"/>
    <property type="match status" value="1"/>
</dbReference>
<dbReference type="Gene3D" id="3.30.200.20">
    <property type="entry name" value="Phosphorylase Kinase, domain 1"/>
    <property type="match status" value="1"/>
</dbReference>
<sequence>MAQEFVTPGDPSLSFSRSLILGKGRYGVVYGGKYHDKDVAVKRIELERINQREEALFHLNHENVVKLHHWRDNKDFRFYVLELCAANLDEYCTGVYTEPMPSEAEVLYQLATGLEYIHLKRIHRDIKPKNILISKPDPIVRIKWADFGSSKLVNDNGSCSMSGVRGTKDWTAPEHIRLRGTSCRGSKQSDIFSTGLVFFYFLKKVHPFGENSEIESNIMKNNPANIHELTEDHFAKAIITKMIAHEAKDRMALKEIIQVLKTSLQHNPPRDVGTHLPVNIASSGFPQQPMSGTAVMLPAGMGPPSAPLPVRLPRKPAPRKELEENVMSIVDVRSGRRKKPKWAIKVRVVQKSKISYMISPAPSIPGRKHFDLTLEDETGKIQARACTTPICNKFYKQFQVGQQYLIKRLKMGKSSENMEPSLSFQGKTEVSSC</sequence>
<dbReference type="EMBL" id="WJBH02000003">
    <property type="protein sequence ID" value="KAI9561053.1"/>
    <property type="molecule type" value="Genomic_DNA"/>
</dbReference>
<dbReference type="SUPFAM" id="SSF50249">
    <property type="entry name" value="Nucleic acid-binding proteins"/>
    <property type="match status" value="1"/>
</dbReference>
<dbReference type="GO" id="GO:0005524">
    <property type="term" value="F:ATP binding"/>
    <property type="evidence" value="ECO:0007669"/>
    <property type="project" value="UniProtKB-UniRule"/>
</dbReference>
<dbReference type="PROSITE" id="PS50011">
    <property type="entry name" value="PROTEIN_KINASE_DOM"/>
    <property type="match status" value="1"/>
</dbReference>
<organism evidence="3 4">
    <name type="scientific">Daphnia sinensis</name>
    <dbReference type="NCBI Taxonomy" id="1820382"/>
    <lineage>
        <taxon>Eukaryota</taxon>
        <taxon>Metazoa</taxon>
        <taxon>Ecdysozoa</taxon>
        <taxon>Arthropoda</taxon>
        <taxon>Crustacea</taxon>
        <taxon>Branchiopoda</taxon>
        <taxon>Diplostraca</taxon>
        <taxon>Cladocera</taxon>
        <taxon>Anomopoda</taxon>
        <taxon>Daphniidae</taxon>
        <taxon>Daphnia</taxon>
        <taxon>Daphnia similis group</taxon>
    </lineage>
</organism>
<comment type="caution">
    <text evidence="3">The sequence shown here is derived from an EMBL/GenBank/DDBJ whole genome shotgun (WGS) entry which is preliminary data.</text>
</comment>
<feature type="domain" description="Protein kinase" evidence="2">
    <location>
        <begin position="15"/>
        <end position="264"/>
    </location>
</feature>
<dbReference type="GO" id="GO:0004521">
    <property type="term" value="F:RNA endonuclease activity"/>
    <property type="evidence" value="ECO:0007669"/>
    <property type="project" value="InterPro"/>
</dbReference>
<dbReference type="InterPro" id="IPR012340">
    <property type="entry name" value="NA-bd_OB-fold"/>
</dbReference>
<dbReference type="PROSITE" id="PS00107">
    <property type="entry name" value="PROTEIN_KINASE_ATP"/>
    <property type="match status" value="1"/>
</dbReference>
<protein>
    <recommendedName>
        <fullName evidence="2">Protein kinase domain-containing protein</fullName>
    </recommendedName>
</protein>
<keyword evidence="1" id="KW-0547">Nucleotide-binding</keyword>
<dbReference type="Gene3D" id="1.10.510.10">
    <property type="entry name" value="Transferase(Phosphotransferase) domain 1"/>
    <property type="match status" value="1"/>
</dbReference>
<dbReference type="GO" id="GO:1990604">
    <property type="term" value="C:IRE1-TRAF2-ASK1 complex"/>
    <property type="evidence" value="ECO:0007669"/>
    <property type="project" value="TreeGrafter"/>
</dbReference>
<evidence type="ECO:0000313" key="4">
    <source>
        <dbReference type="Proteomes" id="UP000820818"/>
    </source>
</evidence>
<dbReference type="InterPro" id="IPR017441">
    <property type="entry name" value="Protein_kinase_ATP_BS"/>
</dbReference>
<dbReference type="GO" id="GO:0036498">
    <property type="term" value="P:IRE1-mediated unfolded protein response"/>
    <property type="evidence" value="ECO:0007669"/>
    <property type="project" value="TreeGrafter"/>
</dbReference>
<dbReference type="SMART" id="SM00220">
    <property type="entry name" value="S_TKc"/>
    <property type="match status" value="1"/>
</dbReference>
<dbReference type="Pfam" id="PF00069">
    <property type="entry name" value="Pkinase"/>
    <property type="match status" value="1"/>
</dbReference>
<dbReference type="GO" id="GO:0004674">
    <property type="term" value="F:protein serine/threonine kinase activity"/>
    <property type="evidence" value="ECO:0007669"/>
    <property type="project" value="InterPro"/>
</dbReference>
<dbReference type="AlphaFoldDB" id="A0AAD5LF30"/>
<evidence type="ECO:0000256" key="1">
    <source>
        <dbReference type="PROSITE-ProRule" id="PRU10141"/>
    </source>
</evidence>
<feature type="binding site" evidence="1">
    <location>
        <position position="42"/>
    </location>
    <ligand>
        <name>ATP</name>
        <dbReference type="ChEBI" id="CHEBI:30616"/>
    </ligand>
</feature>
<dbReference type="GO" id="GO:0070059">
    <property type="term" value="P:intrinsic apoptotic signaling pathway in response to endoplasmic reticulum stress"/>
    <property type="evidence" value="ECO:0007669"/>
    <property type="project" value="TreeGrafter"/>
</dbReference>
<keyword evidence="4" id="KW-1185">Reference proteome</keyword>
<dbReference type="Gene3D" id="2.40.50.140">
    <property type="entry name" value="Nucleic acid-binding proteins"/>
    <property type="match status" value="1"/>
</dbReference>
<dbReference type="PANTHER" id="PTHR13954">
    <property type="entry name" value="IRE1-RELATED"/>
    <property type="match status" value="1"/>
</dbReference>
<accession>A0AAD5LF30</accession>
<name>A0AAD5LF30_9CRUS</name>
<reference evidence="3 4" key="1">
    <citation type="submission" date="2022-05" db="EMBL/GenBank/DDBJ databases">
        <title>A multi-omics perspective on studying reproductive biology in Daphnia sinensis.</title>
        <authorList>
            <person name="Jia J."/>
        </authorList>
    </citation>
    <scope>NUCLEOTIDE SEQUENCE [LARGE SCALE GENOMIC DNA]</scope>
    <source>
        <strain evidence="3 4">WSL</strain>
    </source>
</reference>
<dbReference type="InterPro" id="IPR045133">
    <property type="entry name" value="IRE1/2-like"/>
</dbReference>
<dbReference type="InterPro" id="IPR000719">
    <property type="entry name" value="Prot_kinase_dom"/>
</dbReference>
<dbReference type="InterPro" id="IPR011009">
    <property type="entry name" value="Kinase-like_dom_sf"/>
</dbReference>
<gene>
    <name evidence="3" type="ORF">GHT06_012009</name>
</gene>
<keyword evidence="1" id="KW-0067">ATP-binding</keyword>
<proteinExistence type="predicted"/>
<dbReference type="GO" id="GO:0051082">
    <property type="term" value="F:unfolded protein binding"/>
    <property type="evidence" value="ECO:0007669"/>
    <property type="project" value="TreeGrafter"/>
</dbReference>